<evidence type="ECO:0000313" key="1">
    <source>
        <dbReference type="EMBL" id="BBU84651.1"/>
    </source>
</evidence>
<dbReference type="AlphaFoldDB" id="A0A8S0FVV6"/>
<evidence type="ECO:0000313" key="2">
    <source>
        <dbReference type="Proteomes" id="UP000467488"/>
    </source>
</evidence>
<dbReference type="Proteomes" id="UP000467488">
    <property type="component" value="Chromosome"/>
</dbReference>
<proteinExistence type="predicted"/>
<name>A0A8S0FVV6_ECOLX</name>
<sequence>MGEVIDIFRSTGKMDEFRNRVQFRDIRHFFFQEILNRFNVVVSGTLDGFDACCIFFAETGDNCIKVTDCVGSKSRNFLDRCVRGQFLQPTYFNLYTEFQQTVFAENPAQRADFIAVASIDRGNGGHAAIKITSEDNSIDHNSGVK</sequence>
<dbReference type="EMBL" id="AP022360">
    <property type="protein sequence ID" value="BBU84651.1"/>
    <property type="molecule type" value="Genomic_DNA"/>
</dbReference>
<reference evidence="1 2" key="1">
    <citation type="submission" date="2020-01" db="EMBL/GenBank/DDBJ databases">
        <title>Dynamics of blaIMP-6 dissemination in carbapenem resistant Enterobacteriacea isolated from regional surveillance in Osaka, Japan.</title>
        <authorList>
            <person name="Abe R."/>
            <person name="Akeda Y."/>
            <person name="Sugawara Y."/>
            <person name="Yamamoto N."/>
            <person name="Tomono K."/>
            <person name="Takeuchi D."/>
            <person name="Kawahara R."/>
            <person name="Hamada S."/>
        </authorList>
    </citation>
    <scope>NUCLEOTIDE SEQUENCE [LARGE SCALE GENOMIC DNA]</scope>
    <source>
        <strain evidence="1 2">E300</strain>
    </source>
</reference>
<protein>
    <submittedName>
        <fullName evidence="1">Uncharacterized protein</fullName>
    </submittedName>
</protein>
<gene>
    <name evidence="1" type="ORF">EIMP300_60510</name>
</gene>
<organism evidence="1 2">
    <name type="scientific">Escherichia coli</name>
    <dbReference type="NCBI Taxonomy" id="562"/>
    <lineage>
        <taxon>Bacteria</taxon>
        <taxon>Pseudomonadati</taxon>
        <taxon>Pseudomonadota</taxon>
        <taxon>Gammaproteobacteria</taxon>
        <taxon>Enterobacterales</taxon>
        <taxon>Enterobacteriaceae</taxon>
        <taxon>Escherichia</taxon>
    </lineage>
</organism>
<accession>A0A8S0FVV6</accession>